<dbReference type="InterPro" id="IPR036291">
    <property type="entry name" value="NAD(P)-bd_dom_sf"/>
</dbReference>
<dbReference type="AlphaFoldDB" id="A0A1R3WEF2"/>
<dbReference type="PRINTS" id="PR00080">
    <property type="entry name" value="SDRFAMILY"/>
</dbReference>
<sequence>MSSKLTDLFSLTGKVALVTGGYGHLGTAISLGLAEAGATVYVLGRSEDKFQDAFGQQPDLKISFVYCDISDTATVAAAFKQMQQAAGRIDVLVNNAFYSKGQHPEQLTDEEWAYGIDGNLNSVYRCIREVIPYLKQNGGRIINVSSMYGMVSPDFSIYDESPAFLNPPHYGAAKAGVLQLTRYFACYLGKEGITVNAVTPGPFPSEQVQQNEGFVNQLKKKNPLGRIGQPNDLKGAFVYLASDASAFMTGQNLVLDGGWTAW</sequence>
<dbReference type="PANTHER" id="PTHR42760">
    <property type="entry name" value="SHORT-CHAIN DEHYDROGENASES/REDUCTASES FAMILY MEMBER"/>
    <property type="match status" value="1"/>
</dbReference>
<proteinExistence type="inferred from homology"/>
<dbReference type="Pfam" id="PF13561">
    <property type="entry name" value="adh_short_C2"/>
    <property type="match status" value="1"/>
</dbReference>
<name>A0A1R3WEF2_9BACT</name>
<organism evidence="2 3">
    <name type="scientific">Pontibacter indicus</name>
    <dbReference type="NCBI Taxonomy" id="1317125"/>
    <lineage>
        <taxon>Bacteria</taxon>
        <taxon>Pseudomonadati</taxon>
        <taxon>Bacteroidota</taxon>
        <taxon>Cytophagia</taxon>
        <taxon>Cytophagales</taxon>
        <taxon>Hymenobacteraceae</taxon>
        <taxon>Pontibacter</taxon>
    </lineage>
</organism>
<evidence type="ECO:0000313" key="2">
    <source>
        <dbReference type="EMBL" id="SIT76229.1"/>
    </source>
</evidence>
<dbReference type="EMBL" id="FTPP01000001">
    <property type="protein sequence ID" value="SIT76229.1"/>
    <property type="molecule type" value="Genomic_DNA"/>
</dbReference>
<accession>A0A1R3WEF2</accession>
<dbReference type="GO" id="GO:0016616">
    <property type="term" value="F:oxidoreductase activity, acting on the CH-OH group of donors, NAD or NADP as acceptor"/>
    <property type="evidence" value="ECO:0007669"/>
    <property type="project" value="TreeGrafter"/>
</dbReference>
<dbReference type="FunFam" id="3.40.50.720:FF:000084">
    <property type="entry name" value="Short-chain dehydrogenase reductase"/>
    <property type="match status" value="1"/>
</dbReference>
<dbReference type="GO" id="GO:0030497">
    <property type="term" value="P:fatty acid elongation"/>
    <property type="evidence" value="ECO:0007669"/>
    <property type="project" value="TreeGrafter"/>
</dbReference>
<dbReference type="SUPFAM" id="SSF51735">
    <property type="entry name" value="NAD(P)-binding Rossmann-fold domains"/>
    <property type="match status" value="1"/>
</dbReference>
<dbReference type="RefSeq" id="WP_076665743.1">
    <property type="nucleotide sequence ID" value="NZ_FTPP01000001.1"/>
</dbReference>
<evidence type="ECO:0000256" key="1">
    <source>
        <dbReference type="ARBA" id="ARBA00006484"/>
    </source>
</evidence>
<dbReference type="Proteomes" id="UP000187181">
    <property type="component" value="Unassembled WGS sequence"/>
</dbReference>
<protein>
    <submittedName>
        <fullName evidence="2">NAD(P)-dependent dehydrogenase, short-chain alcohol dehydrogenase family</fullName>
    </submittedName>
</protein>
<dbReference type="InterPro" id="IPR002347">
    <property type="entry name" value="SDR_fam"/>
</dbReference>
<keyword evidence="3" id="KW-1185">Reference proteome</keyword>
<dbReference type="STRING" id="1317125.SAMN05444128_0308"/>
<comment type="similarity">
    <text evidence="1">Belongs to the short-chain dehydrogenases/reductases (SDR) family.</text>
</comment>
<gene>
    <name evidence="2" type="ORF">SAMN05444128_0308</name>
</gene>
<dbReference type="PRINTS" id="PR00081">
    <property type="entry name" value="GDHRDH"/>
</dbReference>
<evidence type="ECO:0000313" key="3">
    <source>
        <dbReference type="Proteomes" id="UP000187181"/>
    </source>
</evidence>
<dbReference type="PANTHER" id="PTHR42760:SF40">
    <property type="entry name" value="3-OXOACYL-[ACYL-CARRIER-PROTEIN] REDUCTASE, CHLOROPLASTIC"/>
    <property type="match status" value="1"/>
</dbReference>
<dbReference type="Gene3D" id="3.40.50.720">
    <property type="entry name" value="NAD(P)-binding Rossmann-like Domain"/>
    <property type="match status" value="1"/>
</dbReference>
<reference evidence="3" key="1">
    <citation type="submission" date="2017-01" db="EMBL/GenBank/DDBJ databases">
        <authorList>
            <person name="Varghese N."/>
            <person name="Submissions S."/>
        </authorList>
    </citation>
    <scope>NUCLEOTIDE SEQUENCE [LARGE SCALE GENOMIC DNA]</scope>
    <source>
        <strain evidence="3">LP100</strain>
    </source>
</reference>